<protein>
    <submittedName>
        <fullName evidence="2">Uncharacterized protein</fullName>
    </submittedName>
</protein>
<keyword evidence="3" id="KW-1185">Reference proteome</keyword>
<dbReference type="EMBL" id="PQWO01000006">
    <property type="protein sequence ID" value="PZD73349.1"/>
    <property type="molecule type" value="Genomic_DNA"/>
</dbReference>
<keyword evidence="1" id="KW-0812">Transmembrane</keyword>
<feature type="transmembrane region" description="Helical" evidence="1">
    <location>
        <begin position="12"/>
        <end position="44"/>
    </location>
</feature>
<feature type="transmembrane region" description="Helical" evidence="1">
    <location>
        <begin position="56"/>
        <end position="81"/>
    </location>
</feature>
<dbReference type="Proteomes" id="UP000248857">
    <property type="component" value="Unassembled WGS sequence"/>
</dbReference>
<name>A0A2W1JIQ2_9CYAN</name>
<proteinExistence type="predicted"/>
<organism evidence="2 3">
    <name type="scientific">Acaryochloris thomasi RCC1774</name>
    <dbReference type="NCBI Taxonomy" id="1764569"/>
    <lineage>
        <taxon>Bacteria</taxon>
        <taxon>Bacillati</taxon>
        <taxon>Cyanobacteriota</taxon>
        <taxon>Cyanophyceae</taxon>
        <taxon>Acaryochloridales</taxon>
        <taxon>Acaryochloridaceae</taxon>
        <taxon>Acaryochloris</taxon>
        <taxon>Acaryochloris thomasi</taxon>
    </lineage>
</organism>
<feature type="transmembrane region" description="Helical" evidence="1">
    <location>
        <begin position="101"/>
        <end position="126"/>
    </location>
</feature>
<sequence length="139" mass="14825">MLEAITTYLSVMIGRVVILLFCTIIFGLPSSLAVAGIGTLLTLSMYKQPKAVYRRLFYWAVKGSAIAGFSSSLLLFLSLIAKTSSSRNGLSVVSAFSENDVFNLLAVLALIIVVPAGAIVGGLMKLSSLNLPRRKKAVK</sequence>
<reference evidence="2 3" key="1">
    <citation type="journal article" date="2018" name="Sci. Rep.">
        <title>A novel species of the marine cyanobacterium Acaryochloris with a unique pigment content and lifestyle.</title>
        <authorList>
            <person name="Partensky F."/>
            <person name="Six C."/>
            <person name="Ratin M."/>
            <person name="Garczarek L."/>
            <person name="Vaulot D."/>
            <person name="Probert I."/>
            <person name="Calteau A."/>
            <person name="Gourvil P."/>
            <person name="Marie D."/>
            <person name="Grebert T."/>
            <person name="Bouchier C."/>
            <person name="Le Panse S."/>
            <person name="Gachenot M."/>
            <person name="Rodriguez F."/>
            <person name="Garrido J.L."/>
        </authorList>
    </citation>
    <scope>NUCLEOTIDE SEQUENCE [LARGE SCALE GENOMIC DNA]</scope>
    <source>
        <strain evidence="2 3">RCC1774</strain>
    </source>
</reference>
<comment type="caution">
    <text evidence="2">The sequence shown here is derived from an EMBL/GenBank/DDBJ whole genome shotgun (WGS) entry which is preliminary data.</text>
</comment>
<evidence type="ECO:0000313" key="3">
    <source>
        <dbReference type="Proteomes" id="UP000248857"/>
    </source>
</evidence>
<accession>A0A2W1JIQ2</accession>
<keyword evidence="1" id="KW-1133">Transmembrane helix</keyword>
<dbReference type="AlphaFoldDB" id="A0A2W1JIQ2"/>
<evidence type="ECO:0000313" key="2">
    <source>
        <dbReference type="EMBL" id="PZD73349.1"/>
    </source>
</evidence>
<gene>
    <name evidence="2" type="ORF">C1752_02295</name>
</gene>
<evidence type="ECO:0000256" key="1">
    <source>
        <dbReference type="SAM" id="Phobius"/>
    </source>
</evidence>
<keyword evidence="1" id="KW-0472">Membrane</keyword>